<protein>
    <recommendedName>
        <fullName evidence="5">DC1 domain-containing protein</fullName>
    </recommendedName>
</protein>
<dbReference type="AlphaFoldDB" id="A0A7J6FDI0"/>
<keyword evidence="7" id="KW-1185">Reference proteome</keyword>
<dbReference type="SUPFAM" id="SSF57889">
    <property type="entry name" value="Cysteine-rich domain"/>
    <property type="match status" value="1"/>
</dbReference>
<name>A0A7J6FDI0_CANSA</name>
<keyword evidence="4" id="KW-0862">Zinc</keyword>
<gene>
    <name evidence="6" type="ORF">G4B88_000972</name>
</gene>
<evidence type="ECO:0000313" key="7">
    <source>
        <dbReference type="Proteomes" id="UP000583929"/>
    </source>
</evidence>
<dbReference type="InterPro" id="IPR046349">
    <property type="entry name" value="C1-like_sf"/>
</dbReference>
<accession>A0A7J6FDI0</accession>
<evidence type="ECO:0000256" key="2">
    <source>
        <dbReference type="ARBA" id="ARBA00022737"/>
    </source>
</evidence>
<evidence type="ECO:0000313" key="6">
    <source>
        <dbReference type="EMBL" id="KAF4368715.1"/>
    </source>
</evidence>
<sequence>MEITQQYFCPQQHVLLVNDSEIGNANQITCQICESSVVAPFYSSFMSINVSNEFQKTESFRFHCCDCDFKLHLLCGPLPRIIKYEGHVHSLLLVDSFIEDSSGEYNCDICETKRNPRIRIYCCGDCKYFAHVHCVISENK</sequence>
<evidence type="ECO:0000256" key="1">
    <source>
        <dbReference type="ARBA" id="ARBA00022723"/>
    </source>
</evidence>
<dbReference type="PANTHER" id="PTHR32410:SF203">
    <property type="entry name" value="CYSTEINE_HISTIDINE-RICH C1 DOMAIN FAMILY PROTEIN"/>
    <property type="match status" value="1"/>
</dbReference>
<keyword evidence="2" id="KW-0677">Repeat</keyword>
<dbReference type="InterPro" id="IPR019786">
    <property type="entry name" value="Zinc_finger_PHD-type_CS"/>
</dbReference>
<dbReference type="InterPro" id="IPR004146">
    <property type="entry name" value="DC1"/>
</dbReference>
<comment type="caution">
    <text evidence="6">The sequence shown here is derived from an EMBL/GenBank/DDBJ whole genome shotgun (WGS) entry which is preliminary data.</text>
</comment>
<proteinExistence type="predicted"/>
<dbReference type="Proteomes" id="UP000583929">
    <property type="component" value="Unassembled WGS sequence"/>
</dbReference>
<feature type="domain" description="DC1" evidence="5">
    <location>
        <begin position="87"/>
        <end position="135"/>
    </location>
</feature>
<dbReference type="GO" id="GO:0008270">
    <property type="term" value="F:zinc ion binding"/>
    <property type="evidence" value="ECO:0007669"/>
    <property type="project" value="UniProtKB-KW"/>
</dbReference>
<keyword evidence="3" id="KW-0863">Zinc-finger</keyword>
<evidence type="ECO:0000256" key="4">
    <source>
        <dbReference type="ARBA" id="ARBA00022833"/>
    </source>
</evidence>
<evidence type="ECO:0000256" key="3">
    <source>
        <dbReference type="ARBA" id="ARBA00022771"/>
    </source>
</evidence>
<dbReference type="PROSITE" id="PS01359">
    <property type="entry name" value="ZF_PHD_1"/>
    <property type="match status" value="1"/>
</dbReference>
<dbReference type="EMBL" id="JAATIQ010000229">
    <property type="protein sequence ID" value="KAF4368715.1"/>
    <property type="molecule type" value="Genomic_DNA"/>
</dbReference>
<dbReference type="Pfam" id="PF03107">
    <property type="entry name" value="C1_2"/>
    <property type="match status" value="1"/>
</dbReference>
<dbReference type="InterPro" id="IPR053192">
    <property type="entry name" value="Vacuole_Formation_Reg"/>
</dbReference>
<evidence type="ECO:0000259" key="5">
    <source>
        <dbReference type="Pfam" id="PF03107"/>
    </source>
</evidence>
<organism evidence="6 7">
    <name type="scientific">Cannabis sativa</name>
    <name type="common">Hemp</name>
    <name type="synonym">Marijuana</name>
    <dbReference type="NCBI Taxonomy" id="3483"/>
    <lineage>
        <taxon>Eukaryota</taxon>
        <taxon>Viridiplantae</taxon>
        <taxon>Streptophyta</taxon>
        <taxon>Embryophyta</taxon>
        <taxon>Tracheophyta</taxon>
        <taxon>Spermatophyta</taxon>
        <taxon>Magnoliopsida</taxon>
        <taxon>eudicotyledons</taxon>
        <taxon>Gunneridae</taxon>
        <taxon>Pentapetalae</taxon>
        <taxon>rosids</taxon>
        <taxon>fabids</taxon>
        <taxon>Rosales</taxon>
        <taxon>Cannabaceae</taxon>
        <taxon>Cannabis</taxon>
    </lineage>
</organism>
<reference evidence="6 7" key="1">
    <citation type="journal article" date="2020" name="bioRxiv">
        <title>Sequence and annotation of 42 cannabis genomes reveals extensive copy number variation in cannabinoid synthesis and pathogen resistance genes.</title>
        <authorList>
            <person name="Mckernan K.J."/>
            <person name="Helbert Y."/>
            <person name="Kane L.T."/>
            <person name="Ebling H."/>
            <person name="Zhang L."/>
            <person name="Liu B."/>
            <person name="Eaton Z."/>
            <person name="Mclaughlin S."/>
            <person name="Kingan S."/>
            <person name="Baybayan P."/>
            <person name="Concepcion G."/>
            <person name="Jordan M."/>
            <person name="Riva A."/>
            <person name="Barbazuk W."/>
            <person name="Harkins T."/>
        </authorList>
    </citation>
    <scope>NUCLEOTIDE SEQUENCE [LARGE SCALE GENOMIC DNA]</scope>
    <source>
        <strain evidence="7">cv. Jamaican Lion 4</strain>
        <tissue evidence="6">Leaf</tissue>
    </source>
</reference>
<keyword evidence="1" id="KW-0479">Metal-binding</keyword>
<dbReference type="PANTHER" id="PTHR32410">
    <property type="entry name" value="CYSTEINE/HISTIDINE-RICH C1 DOMAIN FAMILY PROTEIN"/>
    <property type="match status" value="1"/>
</dbReference>